<keyword evidence="2" id="KW-1185">Reference proteome</keyword>
<accession>A0A9P6FXU1</accession>
<dbReference type="InterPro" id="IPR053201">
    <property type="entry name" value="Flavunoidine_N-MTase"/>
</dbReference>
<gene>
    <name evidence="1" type="ORF">BGW38_008538</name>
</gene>
<dbReference type="InterPro" id="IPR046341">
    <property type="entry name" value="SET_dom_sf"/>
</dbReference>
<evidence type="ECO:0000313" key="2">
    <source>
        <dbReference type="Proteomes" id="UP000780801"/>
    </source>
</evidence>
<organism evidence="1 2">
    <name type="scientific">Lunasporangiospora selenospora</name>
    <dbReference type="NCBI Taxonomy" id="979761"/>
    <lineage>
        <taxon>Eukaryota</taxon>
        <taxon>Fungi</taxon>
        <taxon>Fungi incertae sedis</taxon>
        <taxon>Mucoromycota</taxon>
        <taxon>Mortierellomycotina</taxon>
        <taxon>Mortierellomycetes</taxon>
        <taxon>Mortierellales</taxon>
        <taxon>Mortierellaceae</taxon>
        <taxon>Lunasporangiospora</taxon>
    </lineage>
</organism>
<proteinExistence type="predicted"/>
<dbReference type="PANTHER" id="PTHR12350:SF19">
    <property type="entry name" value="SET DOMAIN-CONTAINING PROTEIN"/>
    <property type="match status" value="1"/>
</dbReference>
<dbReference type="Gene3D" id="2.170.270.10">
    <property type="entry name" value="SET domain"/>
    <property type="match status" value="1"/>
</dbReference>
<evidence type="ECO:0000313" key="1">
    <source>
        <dbReference type="EMBL" id="KAF9583788.1"/>
    </source>
</evidence>
<evidence type="ECO:0008006" key="3">
    <source>
        <dbReference type="Google" id="ProtNLM"/>
    </source>
</evidence>
<reference evidence="1" key="1">
    <citation type="journal article" date="2020" name="Fungal Divers.">
        <title>Resolving the Mortierellaceae phylogeny through synthesis of multi-gene phylogenetics and phylogenomics.</title>
        <authorList>
            <person name="Vandepol N."/>
            <person name="Liber J."/>
            <person name="Desiro A."/>
            <person name="Na H."/>
            <person name="Kennedy M."/>
            <person name="Barry K."/>
            <person name="Grigoriev I.V."/>
            <person name="Miller A.N."/>
            <person name="O'Donnell K."/>
            <person name="Stajich J.E."/>
            <person name="Bonito G."/>
        </authorList>
    </citation>
    <scope>NUCLEOTIDE SEQUENCE</scope>
    <source>
        <strain evidence="1">KOD1015</strain>
    </source>
</reference>
<protein>
    <recommendedName>
        <fullName evidence="3">SET domain-containing protein</fullName>
    </recommendedName>
</protein>
<dbReference type="Proteomes" id="UP000780801">
    <property type="component" value="Unassembled WGS sequence"/>
</dbReference>
<sequence>MPVTYTKAEKITDAAAVKQAYKPTHPGIFEVVYAEGDYNSMLVANRDFAKGEVICRVDGTTPGPKRYTSVQVSKDQHIELNSDRDSLTFFYPSSEWEMDQPFPCWCGSEQCIQSVRGARFLSKEIMSRYFVTKHIQESLEDRDRSSA</sequence>
<comment type="caution">
    <text evidence="1">The sequence shown here is derived from an EMBL/GenBank/DDBJ whole genome shotgun (WGS) entry which is preliminary data.</text>
</comment>
<dbReference type="PANTHER" id="PTHR12350">
    <property type="entry name" value="HISTONE-LYSINE N-METHYLTRANSFERASE-RELATED"/>
    <property type="match status" value="1"/>
</dbReference>
<dbReference type="EMBL" id="JAABOA010000591">
    <property type="protein sequence ID" value="KAF9583788.1"/>
    <property type="molecule type" value="Genomic_DNA"/>
</dbReference>
<dbReference type="OrthoDB" id="5984008at2759"/>
<name>A0A9P6FXU1_9FUNG</name>
<dbReference type="AlphaFoldDB" id="A0A9P6FXU1"/>